<keyword evidence="8" id="KW-0325">Glycoprotein</keyword>
<evidence type="ECO:0000256" key="3">
    <source>
        <dbReference type="ARBA" id="ARBA00009699"/>
    </source>
</evidence>
<keyword evidence="9 10" id="KW-0326">Glycosidase</keyword>
<feature type="compositionally biased region" description="Low complexity" evidence="11">
    <location>
        <begin position="412"/>
        <end position="430"/>
    </location>
</feature>
<dbReference type="GO" id="GO:0009272">
    <property type="term" value="P:fungal-type cell wall biogenesis"/>
    <property type="evidence" value="ECO:0007669"/>
    <property type="project" value="TreeGrafter"/>
</dbReference>
<evidence type="ECO:0000256" key="11">
    <source>
        <dbReference type="SAM" id="MobiDB-lite"/>
    </source>
</evidence>
<keyword evidence="12" id="KW-0812">Transmembrane</keyword>
<feature type="signal peptide" evidence="13">
    <location>
        <begin position="1"/>
        <end position="20"/>
    </location>
</feature>
<keyword evidence="6 10" id="KW-0378">Hydrolase</keyword>
<evidence type="ECO:0000256" key="9">
    <source>
        <dbReference type="ARBA" id="ARBA00023295"/>
    </source>
</evidence>
<dbReference type="PANTHER" id="PTHR12145">
    <property type="entry name" value="MANNAN ENDO-1,6-ALPHA-MANNOSIDASE DCW1"/>
    <property type="match status" value="1"/>
</dbReference>
<evidence type="ECO:0000256" key="7">
    <source>
        <dbReference type="ARBA" id="ARBA00023136"/>
    </source>
</evidence>
<dbReference type="InterPro" id="IPR008928">
    <property type="entry name" value="6-hairpin_glycosidase_sf"/>
</dbReference>
<dbReference type="AlphaFoldDB" id="A0A0G2DZH7"/>
<dbReference type="GO" id="GO:0016052">
    <property type="term" value="P:carbohydrate catabolic process"/>
    <property type="evidence" value="ECO:0007669"/>
    <property type="project" value="InterPro"/>
</dbReference>
<dbReference type="Pfam" id="PF03663">
    <property type="entry name" value="Glyco_hydro_76"/>
    <property type="match status" value="1"/>
</dbReference>
<protein>
    <recommendedName>
        <fullName evidence="4 10">Mannan endo-1,6-alpha-mannosidase</fullName>
        <ecNumber evidence="4 10">3.2.1.101</ecNumber>
    </recommendedName>
</protein>
<dbReference type="GO" id="GO:0008496">
    <property type="term" value="F:mannan endo-1,6-alpha-mannosidase activity"/>
    <property type="evidence" value="ECO:0007669"/>
    <property type="project" value="UniProtKB-UniRule"/>
</dbReference>
<evidence type="ECO:0000313" key="14">
    <source>
        <dbReference type="EMBL" id="KKY15541.1"/>
    </source>
</evidence>
<reference evidence="14 15" key="1">
    <citation type="submission" date="2015-05" db="EMBL/GenBank/DDBJ databases">
        <title>Distinctive expansion of gene families associated with plant cell wall degradation and secondary metabolism in the genomes of grapevine trunk pathogens.</title>
        <authorList>
            <person name="Lawrence D.P."/>
            <person name="Travadon R."/>
            <person name="Rolshausen P.E."/>
            <person name="Baumgartner K."/>
        </authorList>
    </citation>
    <scope>NUCLEOTIDE SEQUENCE [LARGE SCALE GENOMIC DNA]</scope>
    <source>
        <strain evidence="14">UCRPC4</strain>
    </source>
</reference>
<dbReference type="PIRSF" id="PIRSF016302">
    <property type="entry name" value="Man_a_manosd"/>
    <property type="match status" value="1"/>
</dbReference>
<reference evidence="14 15" key="2">
    <citation type="submission" date="2015-05" db="EMBL/GenBank/DDBJ databases">
        <authorList>
            <person name="Morales-Cruz A."/>
            <person name="Amrine K.C."/>
            <person name="Cantu D."/>
        </authorList>
    </citation>
    <scope>NUCLEOTIDE SEQUENCE [LARGE SCALE GENOMIC DNA]</scope>
    <source>
        <strain evidence="14">UCRPC4</strain>
    </source>
</reference>
<evidence type="ECO:0000313" key="15">
    <source>
        <dbReference type="Proteomes" id="UP000053317"/>
    </source>
</evidence>
<dbReference type="Gene3D" id="1.50.10.20">
    <property type="match status" value="1"/>
</dbReference>
<dbReference type="InterPro" id="IPR014480">
    <property type="entry name" value="Mannan-1_6-alpha_mannosidase"/>
</dbReference>
<feature type="region of interest" description="Disordered" evidence="11">
    <location>
        <begin position="410"/>
        <end position="438"/>
    </location>
</feature>
<dbReference type="SUPFAM" id="SSF48208">
    <property type="entry name" value="Six-hairpin glycosidases"/>
    <property type="match status" value="1"/>
</dbReference>
<gene>
    <name evidence="14" type="ORF">UCRPC4_g06281</name>
</gene>
<dbReference type="GO" id="GO:0012505">
    <property type="term" value="C:endomembrane system"/>
    <property type="evidence" value="ECO:0007669"/>
    <property type="project" value="UniProtKB-SubCell"/>
</dbReference>
<evidence type="ECO:0000256" key="13">
    <source>
        <dbReference type="SAM" id="SignalP"/>
    </source>
</evidence>
<evidence type="ECO:0000256" key="4">
    <source>
        <dbReference type="ARBA" id="ARBA00012350"/>
    </source>
</evidence>
<feature type="transmembrane region" description="Helical" evidence="12">
    <location>
        <begin position="449"/>
        <end position="470"/>
    </location>
</feature>
<keyword evidence="15" id="KW-1185">Reference proteome</keyword>
<dbReference type="EMBL" id="LCWF01000184">
    <property type="protein sequence ID" value="KKY15541.1"/>
    <property type="molecule type" value="Genomic_DNA"/>
</dbReference>
<dbReference type="OrthoDB" id="4187847at2759"/>
<dbReference type="EC" id="3.2.1.101" evidence="4 10"/>
<evidence type="ECO:0000256" key="5">
    <source>
        <dbReference type="ARBA" id="ARBA00022729"/>
    </source>
</evidence>
<accession>A0A0G2DZH7</accession>
<keyword evidence="5 13" id="KW-0732">Signal</keyword>
<evidence type="ECO:0000256" key="8">
    <source>
        <dbReference type="ARBA" id="ARBA00023180"/>
    </source>
</evidence>
<evidence type="ECO:0000256" key="1">
    <source>
        <dbReference type="ARBA" id="ARBA00001452"/>
    </source>
</evidence>
<evidence type="ECO:0000256" key="2">
    <source>
        <dbReference type="ARBA" id="ARBA00004308"/>
    </source>
</evidence>
<keyword evidence="12" id="KW-1133">Transmembrane helix</keyword>
<comment type="catalytic activity">
    <reaction evidence="1 10">
        <text>Random hydrolysis of (1-&gt;6)-alpha-D-mannosidic linkages in unbranched (1-&gt;6)-mannans.</text>
        <dbReference type="EC" id="3.2.1.101"/>
    </reaction>
</comment>
<comment type="subcellular location">
    <subcellularLocation>
        <location evidence="2">Endomembrane system</location>
    </subcellularLocation>
</comment>
<sequence>MRVSLSWIGAFALTSRLVSAIDLDLSSHDSIKQAASTIAYGMMEYYTGNETGDVPGNLPDPYFWWEAGAMFGALVDYWYYTGDETYNNVTTQALLFQVGEDENYMPSNQSKTEGNDDQSFWGMAVMSAAETKFPNPPEDEPQWLELAQAVFNTQAVRWDNATCGGGLRWQIFTFNNGYDYKNSISNGNFFNLAARLAVYTSNDTYAEWADTMWDWTEFVGLMTSSYEFFDGTSVDDNCTSLNRIQWTYNAGTYLLGAANMYNYVRNLRLIEKDEADSLQTNGSSVWQQRVENILNATDVFFSDDPVNVMEEIACEPNGNCNTDQRSFKAYLSRWMAATTKVAPFTHDAILTKLEASAQAAAQQCSGGSSGTACGLQWTQLSNYDGSTGVGEQMAALEVIQSNLIDTVAGPVTNTTGGTSKGNSAAGTSSNTDETDPAAITDKITTGDKAGAGIFTVFIVANVVGAAWWMIHE</sequence>
<dbReference type="Proteomes" id="UP000053317">
    <property type="component" value="Unassembled WGS sequence"/>
</dbReference>
<evidence type="ECO:0000256" key="12">
    <source>
        <dbReference type="SAM" id="Phobius"/>
    </source>
</evidence>
<comment type="caution">
    <text evidence="14">The sequence shown here is derived from an EMBL/GenBank/DDBJ whole genome shotgun (WGS) entry which is preliminary data.</text>
</comment>
<dbReference type="InterPro" id="IPR005198">
    <property type="entry name" value="Glyco_hydro_76"/>
</dbReference>
<name>A0A0G2DZH7_PHACM</name>
<keyword evidence="7 12" id="KW-0472">Membrane</keyword>
<organism evidence="14 15">
    <name type="scientific">Phaeomoniella chlamydospora</name>
    <name type="common">Phaeoacremonium chlamydosporum</name>
    <dbReference type="NCBI Taxonomy" id="158046"/>
    <lineage>
        <taxon>Eukaryota</taxon>
        <taxon>Fungi</taxon>
        <taxon>Dikarya</taxon>
        <taxon>Ascomycota</taxon>
        <taxon>Pezizomycotina</taxon>
        <taxon>Eurotiomycetes</taxon>
        <taxon>Chaetothyriomycetidae</taxon>
        <taxon>Phaeomoniellales</taxon>
        <taxon>Phaeomoniellaceae</taxon>
        <taxon>Phaeomoniella</taxon>
    </lineage>
</organism>
<evidence type="ECO:0000256" key="10">
    <source>
        <dbReference type="PIRNR" id="PIRNR016302"/>
    </source>
</evidence>
<feature type="chain" id="PRO_5002543139" description="Mannan endo-1,6-alpha-mannosidase" evidence="13">
    <location>
        <begin position="21"/>
        <end position="472"/>
    </location>
</feature>
<comment type="similarity">
    <text evidence="3 10">Belongs to the glycosyl hydrolase 76 family.</text>
</comment>
<dbReference type="FunFam" id="1.50.10.20:FF:000006">
    <property type="entry name" value="Mannan endo-1,6-alpha-mannosidase"/>
    <property type="match status" value="1"/>
</dbReference>
<dbReference type="PANTHER" id="PTHR12145:SF36">
    <property type="entry name" value="MANNAN ENDO-1,6-ALPHA-MANNOSIDASE DCW1"/>
    <property type="match status" value="1"/>
</dbReference>
<proteinExistence type="inferred from homology"/>
<evidence type="ECO:0000256" key="6">
    <source>
        <dbReference type="ARBA" id="ARBA00022801"/>
    </source>
</evidence>